<evidence type="ECO:0000313" key="3">
    <source>
        <dbReference type="EMBL" id="KAB3522643.1"/>
    </source>
</evidence>
<feature type="compositionally biased region" description="Basic and acidic residues" evidence="1">
    <location>
        <begin position="100"/>
        <end position="117"/>
    </location>
</feature>
<gene>
    <name evidence="3" type="ORF">F8377_00150</name>
</gene>
<name>A0ABQ6VE93_9CORY</name>
<dbReference type="EMBL" id="WBZJ01000001">
    <property type="protein sequence ID" value="KAB3522643.1"/>
    <property type="molecule type" value="Genomic_DNA"/>
</dbReference>
<feature type="region of interest" description="Disordered" evidence="1">
    <location>
        <begin position="97"/>
        <end position="117"/>
    </location>
</feature>
<sequence>MNTIEGAVVLSALTLTAGTLVGGFITLAQHAAVTSLARDAARAEALGNNGTAVVAARSPDARVTVSATTVGDLEAVRVQVTRHAALFDVHGEAVTITEPRAAEPDGDLPRELEGPAR</sequence>
<dbReference type="RefSeq" id="WP_151843570.1">
    <property type="nucleotide sequence ID" value="NZ_WBZJ01000001.1"/>
</dbReference>
<feature type="transmembrane region" description="Helical" evidence="2">
    <location>
        <begin position="6"/>
        <end position="28"/>
    </location>
</feature>
<keyword evidence="2" id="KW-0812">Transmembrane</keyword>
<evidence type="ECO:0008006" key="5">
    <source>
        <dbReference type="Google" id="ProtNLM"/>
    </source>
</evidence>
<protein>
    <recommendedName>
        <fullName evidence="5">TadE-like protein</fullName>
    </recommendedName>
</protein>
<evidence type="ECO:0000256" key="2">
    <source>
        <dbReference type="SAM" id="Phobius"/>
    </source>
</evidence>
<reference evidence="3 4" key="1">
    <citation type="submission" date="2019-10" db="EMBL/GenBank/DDBJ databases">
        <title>Corynebacterium sp novel species isolated from the respiratory tract of Marmot.</title>
        <authorList>
            <person name="Zhang G."/>
        </authorList>
    </citation>
    <scope>NUCLEOTIDE SEQUENCE [LARGE SCALE GENOMIC DNA]</scope>
    <source>
        <strain evidence="3 4">336</strain>
    </source>
</reference>
<accession>A0ABQ6VE93</accession>
<evidence type="ECO:0000313" key="4">
    <source>
        <dbReference type="Proteomes" id="UP000436181"/>
    </source>
</evidence>
<dbReference type="Proteomes" id="UP000436181">
    <property type="component" value="Unassembled WGS sequence"/>
</dbReference>
<organism evidence="3 4">
    <name type="scientific">Corynebacterium zhongnanshanii</name>
    <dbReference type="NCBI Taxonomy" id="2768834"/>
    <lineage>
        <taxon>Bacteria</taxon>
        <taxon>Bacillati</taxon>
        <taxon>Actinomycetota</taxon>
        <taxon>Actinomycetes</taxon>
        <taxon>Mycobacteriales</taxon>
        <taxon>Corynebacteriaceae</taxon>
        <taxon>Corynebacterium</taxon>
    </lineage>
</organism>
<keyword evidence="2" id="KW-0472">Membrane</keyword>
<keyword evidence="4" id="KW-1185">Reference proteome</keyword>
<keyword evidence="2" id="KW-1133">Transmembrane helix</keyword>
<evidence type="ECO:0000256" key="1">
    <source>
        <dbReference type="SAM" id="MobiDB-lite"/>
    </source>
</evidence>
<comment type="caution">
    <text evidence="3">The sequence shown here is derived from an EMBL/GenBank/DDBJ whole genome shotgun (WGS) entry which is preliminary data.</text>
</comment>
<proteinExistence type="predicted"/>